<proteinExistence type="predicted"/>
<sequence>MSTDVNHFHMQNSNYQSQSSFMDYLQQCSQQYSTDSRQPYDIPPQYPLPYHWSCLGQRPNGFPHTHKIPQRVGGSVMVYRLLFRPPFTWTYNCFCDCEEFVAFSIEISSEFSRHPEMNTIYVPRVPGQHMNFAEANKYVKGQLREAVRKLKSTQNFKFQKRISTSCLIIGPQHFHTIIF</sequence>
<protein>
    <submittedName>
        <fullName evidence="3">Ovule protein</fullName>
    </submittedName>
</protein>
<name>A0A183HT46_9BILA</name>
<accession>A0A183HT46</accession>
<keyword evidence="2" id="KW-1185">Reference proteome</keyword>
<dbReference type="AlphaFoldDB" id="A0A183HT46"/>
<evidence type="ECO:0000313" key="3">
    <source>
        <dbReference type="WBParaSite" id="OFLC_0001065801-mRNA-1"/>
    </source>
</evidence>
<dbReference type="Proteomes" id="UP000267606">
    <property type="component" value="Unassembled WGS sequence"/>
</dbReference>
<dbReference type="EMBL" id="UZAJ01014432">
    <property type="protein sequence ID" value="VDO70321.1"/>
    <property type="molecule type" value="Genomic_DNA"/>
</dbReference>
<gene>
    <name evidence="1" type="ORF">OFLC_LOCUS10657</name>
</gene>
<evidence type="ECO:0000313" key="1">
    <source>
        <dbReference type="EMBL" id="VDO70321.1"/>
    </source>
</evidence>
<reference evidence="1 2" key="2">
    <citation type="submission" date="2018-11" db="EMBL/GenBank/DDBJ databases">
        <authorList>
            <consortium name="Pathogen Informatics"/>
        </authorList>
    </citation>
    <scope>NUCLEOTIDE SEQUENCE [LARGE SCALE GENOMIC DNA]</scope>
</reference>
<reference evidence="3" key="1">
    <citation type="submission" date="2016-06" db="UniProtKB">
        <authorList>
            <consortium name="WormBaseParasite"/>
        </authorList>
    </citation>
    <scope>IDENTIFICATION</scope>
</reference>
<organism evidence="3">
    <name type="scientific">Onchocerca flexuosa</name>
    <dbReference type="NCBI Taxonomy" id="387005"/>
    <lineage>
        <taxon>Eukaryota</taxon>
        <taxon>Metazoa</taxon>
        <taxon>Ecdysozoa</taxon>
        <taxon>Nematoda</taxon>
        <taxon>Chromadorea</taxon>
        <taxon>Rhabditida</taxon>
        <taxon>Spirurina</taxon>
        <taxon>Spiruromorpha</taxon>
        <taxon>Filarioidea</taxon>
        <taxon>Onchocercidae</taxon>
        <taxon>Onchocerca</taxon>
    </lineage>
</organism>
<dbReference type="WBParaSite" id="OFLC_0001065801-mRNA-1">
    <property type="protein sequence ID" value="OFLC_0001065801-mRNA-1"/>
    <property type="gene ID" value="OFLC_0001065801"/>
</dbReference>
<evidence type="ECO:0000313" key="2">
    <source>
        <dbReference type="Proteomes" id="UP000267606"/>
    </source>
</evidence>